<dbReference type="InterPro" id="IPR000515">
    <property type="entry name" value="MetI-like"/>
</dbReference>
<keyword evidence="4 10" id="KW-1003">Cell membrane</keyword>
<dbReference type="InterPro" id="IPR011864">
    <property type="entry name" value="Phosphate_PstC"/>
</dbReference>
<evidence type="ECO:0000256" key="4">
    <source>
        <dbReference type="ARBA" id="ARBA00022475"/>
    </source>
</evidence>
<comment type="function">
    <text evidence="10">Part of the binding-protein-dependent transport system for phosphate; probably responsible for the translocation of the substrate across the membrane.</text>
</comment>
<keyword evidence="5 10" id="KW-0592">Phosphate transport</keyword>
<dbReference type="Pfam" id="PF00528">
    <property type="entry name" value="BPD_transp_1"/>
    <property type="match status" value="1"/>
</dbReference>
<feature type="transmembrane region" description="Helical" evidence="9">
    <location>
        <begin position="167"/>
        <end position="187"/>
    </location>
</feature>
<evidence type="ECO:0000313" key="13">
    <source>
        <dbReference type="EMBL" id="SJN18369.1"/>
    </source>
</evidence>
<protein>
    <recommendedName>
        <fullName evidence="10">Phosphate transport system permease protein</fullName>
    </recommendedName>
</protein>
<gene>
    <name evidence="13" type="ORF">FM114_01450</name>
</gene>
<dbReference type="STRING" id="1255658.FM114_01450"/>
<feature type="transmembrane region" description="Helical" evidence="9">
    <location>
        <begin position="337"/>
        <end position="356"/>
    </location>
</feature>
<evidence type="ECO:0000313" key="14">
    <source>
        <dbReference type="Proteomes" id="UP000188342"/>
    </source>
</evidence>
<dbReference type="AlphaFoldDB" id="A0A1R4IF16"/>
<dbReference type="SUPFAM" id="SSF161098">
    <property type="entry name" value="MetI-like"/>
    <property type="match status" value="1"/>
</dbReference>
<dbReference type="InterPro" id="IPR051124">
    <property type="entry name" value="Phosphate_Transport_Permease"/>
</dbReference>
<evidence type="ECO:0000256" key="7">
    <source>
        <dbReference type="ARBA" id="ARBA00022989"/>
    </source>
</evidence>
<dbReference type="NCBIfam" id="TIGR02138">
    <property type="entry name" value="phosphate_pstC"/>
    <property type="match status" value="1"/>
</dbReference>
<evidence type="ECO:0000256" key="10">
    <source>
        <dbReference type="RuleBase" id="RU363054"/>
    </source>
</evidence>
<dbReference type="OrthoDB" id="9785113at2"/>
<name>A0A1R4IF16_9ACTN</name>
<dbReference type="CDD" id="cd06261">
    <property type="entry name" value="TM_PBP2"/>
    <property type="match status" value="1"/>
</dbReference>
<dbReference type="Gene3D" id="1.10.3720.10">
    <property type="entry name" value="MetI-like"/>
    <property type="match status" value="1"/>
</dbReference>
<keyword evidence="7 9" id="KW-1133">Transmembrane helix</keyword>
<evidence type="ECO:0000256" key="11">
    <source>
        <dbReference type="SAM" id="MobiDB-lite"/>
    </source>
</evidence>
<dbReference type="PANTHER" id="PTHR30425">
    <property type="entry name" value="PHOSPHATE TRANSPORT SYSTEM PERMEASE PROTEIN PST"/>
    <property type="match status" value="1"/>
</dbReference>
<feature type="region of interest" description="Disordered" evidence="11">
    <location>
        <begin position="1"/>
        <end position="38"/>
    </location>
</feature>
<comment type="subcellular location">
    <subcellularLocation>
        <location evidence="1 9">Cell membrane</location>
        <topology evidence="1 9">Multi-pass membrane protein</topology>
    </subcellularLocation>
</comment>
<evidence type="ECO:0000256" key="5">
    <source>
        <dbReference type="ARBA" id="ARBA00022592"/>
    </source>
</evidence>
<accession>A0A1R4IF16</accession>
<proteinExistence type="inferred from homology"/>
<dbReference type="PROSITE" id="PS50928">
    <property type="entry name" value="ABC_TM1"/>
    <property type="match status" value="1"/>
</dbReference>
<dbReference type="InterPro" id="IPR035906">
    <property type="entry name" value="MetI-like_sf"/>
</dbReference>
<evidence type="ECO:0000256" key="2">
    <source>
        <dbReference type="ARBA" id="ARBA00007069"/>
    </source>
</evidence>
<comment type="similarity">
    <text evidence="2 10">Belongs to the binding-protein-dependent transport system permease family. CysTW subfamily.</text>
</comment>
<feature type="transmembrane region" description="Helical" evidence="9">
    <location>
        <begin position="222"/>
        <end position="241"/>
    </location>
</feature>
<keyword evidence="3 9" id="KW-0813">Transport</keyword>
<dbReference type="Proteomes" id="UP000188342">
    <property type="component" value="Unassembled WGS sequence"/>
</dbReference>
<keyword evidence="14" id="KW-1185">Reference proteome</keyword>
<feature type="transmembrane region" description="Helical" evidence="9">
    <location>
        <begin position="76"/>
        <end position="102"/>
    </location>
</feature>
<dbReference type="GO" id="GO:0006817">
    <property type="term" value="P:phosphate ion transport"/>
    <property type="evidence" value="ECO:0007669"/>
    <property type="project" value="UniProtKB-KW"/>
</dbReference>
<dbReference type="GO" id="GO:0005315">
    <property type="term" value="F:phosphate transmembrane transporter activity"/>
    <property type="evidence" value="ECO:0007669"/>
    <property type="project" value="InterPro"/>
</dbReference>
<evidence type="ECO:0000256" key="9">
    <source>
        <dbReference type="RuleBase" id="RU363032"/>
    </source>
</evidence>
<dbReference type="EMBL" id="FUKQ01000006">
    <property type="protein sequence ID" value="SJN18369.1"/>
    <property type="molecule type" value="Genomic_DNA"/>
</dbReference>
<organism evidence="13 14">
    <name type="scientific">Luteococcus japonicus LSP_Lj1</name>
    <dbReference type="NCBI Taxonomy" id="1255658"/>
    <lineage>
        <taxon>Bacteria</taxon>
        <taxon>Bacillati</taxon>
        <taxon>Actinomycetota</taxon>
        <taxon>Actinomycetes</taxon>
        <taxon>Propionibacteriales</taxon>
        <taxon>Propionibacteriaceae</taxon>
        <taxon>Luteococcus</taxon>
    </lineage>
</organism>
<keyword evidence="6 9" id="KW-0812">Transmembrane</keyword>
<evidence type="ECO:0000256" key="1">
    <source>
        <dbReference type="ARBA" id="ARBA00004651"/>
    </source>
</evidence>
<keyword evidence="8 9" id="KW-0472">Membrane</keyword>
<feature type="domain" description="ABC transmembrane type-1" evidence="12">
    <location>
        <begin position="130"/>
        <end position="356"/>
    </location>
</feature>
<dbReference type="RefSeq" id="WP_094763418.1">
    <property type="nucleotide sequence ID" value="NZ_FUKQ01000006.1"/>
</dbReference>
<evidence type="ECO:0000256" key="8">
    <source>
        <dbReference type="ARBA" id="ARBA00023136"/>
    </source>
</evidence>
<sequence length="367" mass="38045">MPTPGTEPRRGAPPVDTAESPADIVHHHEPHAEAPTPAVKRAVVSKKPAASTPVVETAPVKLDEVKRGADLAFKSATGLSAGLIVTIVGFIAVFLLALAVPALGRNNANFLTSNEWDLGSKFSFGISGLMWTTVFSSIIAMMIAVPIAIGVALLITHYAKGALSNTIGFMVDLLAAVPSVVYGLWGLRVLGPVLVPVGEFLSKILGWIPIFKPGLLPSPGTVFTASTVLAIMILPIVTSISRDVFAQTPRDNIEAAWALGATKTEMIRTAVIPYGRSGVTAAAMLGLGRALGETVAVMIILSTVQELDFSIFGGGETFAARIANGAGELDSADKTGAYIAAGLVLFVLTFVVNAVARTLANAGKVKA</sequence>
<reference evidence="13 14" key="1">
    <citation type="submission" date="2017-02" db="EMBL/GenBank/DDBJ databases">
        <authorList>
            <person name="Peterson S.W."/>
        </authorList>
    </citation>
    <scope>NUCLEOTIDE SEQUENCE [LARGE SCALE GENOMIC DNA]</scope>
    <source>
        <strain evidence="13 14">LSP_Lj1</strain>
    </source>
</reference>
<dbReference type="GO" id="GO:0005886">
    <property type="term" value="C:plasma membrane"/>
    <property type="evidence" value="ECO:0007669"/>
    <property type="project" value="UniProtKB-SubCell"/>
</dbReference>
<evidence type="ECO:0000256" key="6">
    <source>
        <dbReference type="ARBA" id="ARBA00022692"/>
    </source>
</evidence>
<feature type="transmembrane region" description="Helical" evidence="9">
    <location>
        <begin position="122"/>
        <end position="155"/>
    </location>
</feature>
<dbReference type="PANTHER" id="PTHR30425:SF1">
    <property type="entry name" value="PHOSPHATE TRANSPORT SYSTEM PERMEASE PROTEIN PSTC"/>
    <property type="match status" value="1"/>
</dbReference>
<evidence type="ECO:0000259" key="12">
    <source>
        <dbReference type="PROSITE" id="PS50928"/>
    </source>
</evidence>
<evidence type="ECO:0000256" key="3">
    <source>
        <dbReference type="ARBA" id="ARBA00022448"/>
    </source>
</evidence>
<comment type="caution">
    <text evidence="10">Lacks conserved residue(s) required for the propagation of feature annotation.</text>
</comment>